<feature type="non-terminal residue" evidence="3">
    <location>
        <position position="1"/>
    </location>
</feature>
<comment type="function">
    <text evidence="1">Key component of the cytosolic iron-sulfur protein assembly (CIA) complex, a multiprotein complex that mediates the incorporation of iron-sulfur cluster into apoproteins specifically involved in DNA metabolism and genomic integrity. In the CIA complex, MMS19 acts as an adapter between early-acting CIA components and a subset of cellular target iron-sulfur proteins.</text>
</comment>
<keyword evidence="1" id="KW-0539">Nucleus</keyword>
<comment type="similarity">
    <text evidence="1">Belongs to the MET18/MMS19 family.</text>
</comment>
<dbReference type="InterPro" id="IPR039920">
    <property type="entry name" value="MMS19"/>
</dbReference>
<dbReference type="PANTHER" id="PTHR12891:SF0">
    <property type="entry name" value="MMS19 NUCLEOTIDE EXCISION REPAIR PROTEIN HOMOLOG"/>
    <property type="match status" value="1"/>
</dbReference>
<evidence type="ECO:0000259" key="2">
    <source>
        <dbReference type="Pfam" id="PF14500"/>
    </source>
</evidence>
<comment type="caution">
    <text evidence="3">The sequence shown here is derived from an EMBL/GenBank/DDBJ whole genome shotgun (WGS) entry which is preliminary data.</text>
</comment>
<sequence length="830" mass="83977">YYPITFTPPPNDPHGITNASLRSALLSVLSGVPASPSSPAEPDPSVVDAMRLLTDRASGVSSDAESVPLKDRTDAVLDLLHVASSCARGVAAYAAALPDLRVGLITAYEAITVSAPDPSHARPLLSLLSLAASQVEASLPTLFPSFNAPAISNIAPSVCDSPESVSGRANARFLAALAGGGPRSLAAALSLAAPPLSAACRNLRDPVRAEAAAAALGTLFVAARSPVAHSPDPVLPHAGPAFAALRALAAEGGGCVAAVLAANALLVAPPEAVVGEAEAGEFCEELRRRMGVGDEFNEVSGGGEDPVSSACAYALGSVVGSNRYPSLRPRYVPLLLASLDRGPAREALAKAAGMSGDIAGEVVPEIADRICSGGTESAVAASRALEFVLDRGGAVPVKFFEESGLTVDILRSFCAVSADPEVEASRRLVVEACIPHIKGAFERCGAGVQRSVVSFFEPLLGGGRRDKLDLARVELTLSLLATAVAAGGEGGGGGGDAATSGMLPALTSMALDPSYKARGPAAAVVKSVVGAGAYENSALVMGLLGDAAAGCGGDVAATSNLVYLLATVGGAAYVRGGASAKEGDAVVKLLCDLVVDGDASLLPKSRAATREQLQTMGGEGLGVVVGMQGGNSFWRQRAASIVGPRLLGKVAAEKQSLQSEEILGALLGTAHLACCLPMAVVKKTFSGADDLTLVTCLIIGLLFAEKRGAAATGWQRGAWDSLTAVALGGLVRATGVGETGDLEPHLANLFPTLLFFAEKVSGAGDNSTQLLSLQCLLNLCDKEIGGGGRGGANFVASTCARLKSGCLGHPRKEVRAAAVIVRNKYLLLSK</sequence>
<protein>
    <recommendedName>
        <fullName evidence="1">MMS19 nucleotide excision repair protein</fullName>
    </recommendedName>
</protein>
<dbReference type="Proteomes" id="UP001165060">
    <property type="component" value="Unassembled WGS sequence"/>
</dbReference>
<dbReference type="EMBL" id="BRYB01000115">
    <property type="protein sequence ID" value="GMI23126.1"/>
    <property type="molecule type" value="Genomic_DNA"/>
</dbReference>
<dbReference type="PANTHER" id="PTHR12891">
    <property type="entry name" value="DNA REPAIR/TRANSCRIPTION PROTEIN MET18/MMS19"/>
    <property type="match status" value="1"/>
</dbReference>
<accession>A0ABQ6MB93</accession>
<name>A0ABQ6MB93_9STRA</name>
<reference evidence="3 4" key="1">
    <citation type="journal article" date="2023" name="Commun. Biol.">
        <title>Genome analysis of Parmales, the sister group of diatoms, reveals the evolutionary specialization of diatoms from phago-mixotrophs to photoautotrophs.</title>
        <authorList>
            <person name="Ban H."/>
            <person name="Sato S."/>
            <person name="Yoshikawa S."/>
            <person name="Yamada K."/>
            <person name="Nakamura Y."/>
            <person name="Ichinomiya M."/>
            <person name="Sato N."/>
            <person name="Blanc-Mathieu R."/>
            <person name="Endo H."/>
            <person name="Kuwata A."/>
            <person name="Ogata H."/>
        </authorList>
    </citation>
    <scope>NUCLEOTIDE SEQUENCE [LARGE SCALE GENOMIC DNA]</scope>
</reference>
<feature type="domain" description="MMS19 N-terminal" evidence="2">
    <location>
        <begin position="1"/>
        <end position="32"/>
    </location>
</feature>
<evidence type="ECO:0000256" key="1">
    <source>
        <dbReference type="RuleBase" id="RU367072"/>
    </source>
</evidence>
<evidence type="ECO:0000313" key="3">
    <source>
        <dbReference type="EMBL" id="GMI23126.1"/>
    </source>
</evidence>
<organism evidence="3 4">
    <name type="scientific">Tetraparma gracilis</name>
    <dbReference type="NCBI Taxonomy" id="2962635"/>
    <lineage>
        <taxon>Eukaryota</taxon>
        <taxon>Sar</taxon>
        <taxon>Stramenopiles</taxon>
        <taxon>Ochrophyta</taxon>
        <taxon>Bolidophyceae</taxon>
        <taxon>Parmales</taxon>
        <taxon>Triparmaceae</taxon>
        <taxon>Tetraparma</taxon>
    </lineage>
</organism>
<keyword evidence="1" id="KW-0234">DNA repair</keyword>
<dbReference type="InterPro" id="IPR029240">
    <property type="entry name" value="MMS19_N"/>
</dbReference>
<dbReference type="SUPFAM" id="SSF48371">
    <property type="entry name" value="ARM repeat"/>
    <property type="match status" value="1"/>
</dbReference>
<gene>
    <name evidence="3" type="ORF">TeGR_g9647</name>
</gene>
<keyword evidence="1" id="KW-0227">DNA damage</keyword>
<evidence type="ECO:0000313" key="4">
    <source>
        <dbReference type="Proteomes" id="UP001165060"/>
    </source>
</evidence>
<proteinExistence type="inferred from homology"/>
<dbReference type="InterPro" id="IPR016024">
    <property type="entry name" value="ARM-type_fold"/>
</dbReference>
<dbReference type="Pfam" id="PF14500">
    <property type="entry name" value="MMS19_N"/>
    <property type="match status" value="1"/>
</dbReference>
<comment type="subcellular location">
    <subcellularLocation>
        <location evidence="1">Nucleus</location>
    </subcellularLocation>
</comment>
<keyword evidence="4" id="KW-1185">Reference proteome</keyword>